<organism evidence="5 6">
    <name type="scientific">Wohlfahrtiimonas chitiniclastica</name>
    <dbReference type="NCBI Taxonomy" id="400946"/>
    <lineage>
        <taxon>Bacteria</taxon>
        <taxon>Pseudomonadati</taxon>
        <taxon>Pseudomonadota</taxon>
        <taxon>Gammaproteobacteria</taxon>
        <taxon>Cardiobacteriales</taxon>
        <taxon>Ignatzschineriaceae</taxon>
        <taxon>Wohlfahrtiimonas</taxon>
    </lineage>
</organism>
<protein>
    <submittedName>
        <fullName evidence="5">ATP-binding cassette domain-containing protein</fullName>
    </submittedName>
</protein>
<keyword evidence="1" id="KW-0813">Transport</keyword>
<evidence type="ECO:0000313" key="6">
    <source>
        <dbReference type="Proteomes" id="UP000680020"/>
    </source>
</evidence>
<dbReference type="InterPro" id="IPR027417">
    <property type="entry name" value="P-loop_NTPase"/>
</dbReference>
<dbReference type="InterPro" id="IPR017871">
    <property type="entry name" value="ABC_transporter-like_CS"/>
</dbReference>
<dbReference type="Pfam" id="PF00005">
    <property type="entry name" value="ABC_tran"/>
    <property type="match status" value="1"/>
</dbReference>
<dbReference type="PANTHER" id="PTHR42781">
    <property type="entry name" value="SPERMIDINE/PUTRESCINE IMPORT ATP-BINDING PROTEIN POTA"/>
    <property type="match status" value="1"/>
</dbReference>
<dbReference type="InterPro" id="IPR003439">
    <property type="entry name" value="ABC_transporter-like_ATP-bd"/>
</dbReference>
<dbReference type="PROSITE" id="PS50893">
    <property type="entry name" value="ABC_TRANSPORTER_2"/>
    <property type="match status" value="1"/>
</dbReference>
<evidence type="ECO:0000313" key="5">
    <source>
        <dbReference type="EMBL" id="MBS7823742.1"/>
    </source>
</evidence>
<keyword evidence="3 5" id="KW-0067">ATP-binding</keyword>
<evidence type="ECO:0000256" key="3">
    <source>
        <dbReference type="ARBA" id="ARBA00022840"/>
    </source>
</evidence>
<dbReference type="PANTHER" id="PTHR42781:SF4">
    <property type="entry name" value="SPERMIDINE_PUTRESCINE IMPORT ATP-BINDING PROTEIN POTA"/>
    <property type="match status" value="1"/>
</dbReference>
<dbReference type="InterPro" id="IPR003593">
    <property type="entry name" value="AAA+_ATPase"/>
</dbReference>
<accession>A0AB35BV94</accession>
<dbReference type="Proteomes" id="UP000680020">
    <property type="component" value="Unassembled WGS sequence"/>
</dbReference>
<dbReference type="SMART" id="SM00382">
    <property type="entry name" value="AAA"/>
    <property type="match status" value="1"/>
</dbReference>
<evidence type="ECO:0000256" key="2">
    <source>
        <dbReference type="ARBA" id="ARBA00022741"/>
    </source>
</evidence>
<dbReference type="PROSITE" id="PS00211">
    <property type="entry name" value="ABC_TRANSPORTER_1"/>
    <property type="match status" value="1"/>
</dbReference>
<dbReference type="Gene3D" id="3.40.50.300">
    <property type="entry name" value="P-loop containing nucleotide triphosphate hydrolases"/>
    <property type="match status" value="1"/>
</dbReference>
<dbReference type="InterPro" id="IPR050093">
    <property type="entry name" value="ABC_SmlMolc_Importer"/>
</dbReference>
<proteinExistence type="predicted"/>
<keyword evidence="2" id="KW-0547">Nucleotide-binding</keyword>
<reference evidence="5" key="1">
    <citation type="submission" date="2021-03" db="EMBL/GenBank/DDBJ databases">
        <title>Identification and antibiotic profiling of Wohlfahrtiimonas chitiniclastica, an underestimated human pathogen.</title>
        <authorList>
            <person name="Kopf A."/>
            <person name="Bunk B."/>
            <person name="Coldewey S."/>
            <person name="Gunzer F."/>
            <person name="Riedel T."/>
            <person name="Schroettner P."/>
        </authorList>
    </citation>
    <scope>NUCLEOTIDE SEQUENCE</scope>
    <source>
        <strain evidence="5">DSM 100917</strain>
    </source>
</reference>
<gene>
    <name evidence="5" type="ORF">J7561_00830</name>
</gene>
<evidence type="ECO:0000259" key="4">
    <source>
        <dbReference type="PROSITE" id="PS50893"/>
    </source>
</evidence>
<name>A0AB35BV94_9GAMM</name>
<dbReference type="RefSeq" id="WP_213403257.1">
    <property type="nucleotide sequence ID" value="NZ_JAGIBT010000001.1"/>
</dbReference>
<sequence length="233" mass="25923">MLTLDKLCLNVGAFTLDNISLALKPGDYCVILGRTGSGKTLLLESIAGRYSQLTGSITLNDQSLSKMPVEARNIGFVYQHFELFNHLTVQENIAFPLKMRKVPMARQQNCTLKIANELGIAHLLDSAITHLSGGERQRVALARALIFEPELLLLDEPTSALDYVTRHEMRRVLHHIHRTTSPIIVHVTHDISEALALATHIGVMKNGRLIHFYPLTDALKAADGEARLFEQLT</sequence>
<dbReference type="GO" id="GO:0016887">
    <property type="term" value="F:ATP hydrolysis activity"/>
    <property type="evidence" value="ECO:0007669"/>
    <property type="project" value="InterPro"/>
</dbReference>
<comment type="caution">
    <text evidence="5">The sequence shown here is derived from an EMBL/GenBank/DDBJ whole genome shotgun (WGS) entry which is preliminary data.</text>
</comment>
<evidence type="ECO:0000256" key="1">
    <source>
        <dbReference type="ARBA" id="ARBA00022448"/>
    </source>
</evidence>
<dbReference type="EMBL" id="JAGIBU010000001">
    <property type="protein sequence ID" value="MBS7823742.1"/>
    <property type="molecule type" value="Genomic_DNA"/>
</dbReference>
<dbReference type="GO" id="GO:0005524">
    <property type="term" value="F:ATP binding"/>
    <property type="evidence" value="ECO:0007669"/>
    <property type="project" value="UniProtKB-KW"/>
</dbReference>
<dbReference type="AlphaFoldDB" id="A0AB35BV94"/>
<dbReference type="SUPFAM" id="SSF52540">
    <property type="entry name" value="P-loop containing nucleoside triphosphate hydrolases"/>
    <property type="match status" value="1"/>
</dbReference>
<feature type="domain" description="ABC transporter" evidence="4">
    <location>
        <begin position="1"/>
        <end position="231"/>
    </location>
</feature>